<keyword evidence="1" id="KW-0472">Membrane</keyword>
<protein>
    <submittedName>
        <fullName evidence="2">AzlD domain-containing protein</fullName>
    </submittedName>
</protein>
<evidence type="ECO:0000313" key="3">
    <source>
        <dbReference type="Proteomes" id="UP001247805"/>
    </source>
</evidence>
<gene>
    <name evidence="2" type="ORF">RS130_21805</name>
</gene>
<keyword evidence="3" id="KW-1185">Reference proteome</keyword>
<feature type="transmembrane region" description="Helical" evidence="1">
    <location>
        <begin position="6"/>
        <end position="25"/>
    </location>
</feature>
<comment type="caution">
    <text evidence="2">The sequence shown here is derived from an EMBL/GenBank/DDBJ whole genome shotgun (WGS) entry which is preliminary data.</text>
</comment>
<dbReference type="InterPro" id="IPR008407">
    <property type="entry name" value="Brnchd-chn_aa_trnsp_AzlD"/>
</dbReference>
<feature type="transmembrane region" description="Helical" evidence="1">
    <location>
        <begin position="37"/>
        <end position="56"/>
    </location>
</feature>
<sequence length="66" mass="7445">MNEAFLILAMATVTFVPRLLPFALASRLKLPKFMQQALSYVPIAILTVIIVQSIFYRDQGTSGEYH</sequence>
<name>A0ABU3T1L4_9ALTE</name>
<keyword evidence="1" id="KW-1133">Transmembrane helix</keyword>
<dbReference type="Proteomes" id="UP001247805">
    <property type="component" value="Unassembled WGS sequence"/>
</dbReference>
<evidence type="ECO:0000313" key="2">
    <source>
        <dbReference type="EMBL" id="MDU0356169.1"/>
    </source>
</evidence>
<evidence type="ECO:0000256" key="1">
    <source>
        <dbReference type="SAM" id="Phobius"/>
    </source>
</evidence>
<accession>A0ABU3T1L4</accession>
<proteinExistence type="predicted"/>
<dbReference type="RefSeq" id="WP_316027672.1">
    <property type="nucleotide sequence ID" value="NZ_JAWDIO010000002.1"/>
</dbReference>
<reference evidence="2 3" key="1">
    <citation type="submission" date="2023-10" db="EMBL/GenBank/DDBJ databases">
        <title>Glaciecola aquimarina strain GGW-M5 nov., isolated from a coastal seawater.</title>
        <authorList>
            <person name="Bayburt H."/>
            <person name="Kim J.M."/>
            <person name="Choi B.J."/>
            <person name="Jeon C.O."/>
        </authorList>
    </citation>
    <scope>NUCLEOTIDE SEQUENCE [LARGE SCALE GENOMIC DNA]</scope>
    <source>
        <strain evidence="2 3">KCTC 32108</strain>
    </source>
</reference>
<organism evidence="2 3">
    <name type="scientific">Paraglaciecola aquimarina</name>
    <dbReference type="NCBI Taxonomy" id="1235557"/>
    <lineage>
        <taxon>Bacteria</taxon>
        <taxon>Pseudomonadati</taxon>
        <taxon>Pseudomonadota</taxon>
        <taxon>Gammaproteobacteria</taxon>
        <taxon>Alteromonadales</taxon>
        <taxon>Alteromonadaceae</taxon>
        <taxon>Paraglaciecola</taxon>
    </lineage>
</organism>
<dbReference type="EMBL" id="JAWDIO010000002">
    <property type="protein sequence ID" value="MDU0356169.1"/>
    <property type="molecule type" value="Genomic_DNA"/>
</dbReference>
<keyword evidence="1" id="KW-0812">Transmembrane</keyword>
<dbReference type="Pfam" id="PF05437">
    <property type="entry name" value="AzlD"/>
    <property type="match status" value="1"/>
</dbReference>